<dbReference type="EMBL" id="BBML01000001">
    <property type="protein sequence ID" value="GAK95489.1"/>
    <property type="molecule type" value="Genomic_DNA"/>
</dbReference>
<evidence type="ECO:0000256" key="1">
    <source>
        <dbReference type="SAM" id="SignalP"/>
    </source>
</evidence>
<feature type="chain" id="PRO_5001861351" description="TraB/GumN family protein" evidence="1">
    <location>
        <begin position="21"/>
        <end position="240"/>
    </location>
</feature>
<reference evidence="2" key="1">
    <citation type="journal article" date="2014" name="Genome Announc.">
        <title>Draft Genome Sequences of Marine Flavobacterium Nonlabens Strains NR17, NR24, NR27, NR32, NR33, and Ara13.</title>
        <authorList>
            <person name="Nakanishi M."/>
            <person name="Meirelles P."/>
            <person name="Suzuki R."/>
            <person name="Takatani N."/>
            <person name="Mino S."/>
            <person name="Suda W."/>
            <person name="Oshima K."/>
            <person name="Hattori M."/>
            <person name="Ohkuma M."/>
            <person name="Hosokawa M."/>
            <person name="Miyashita K."/>
            <person name="Thompson F.L."/>
            <person name="Niwa A."/>
            <person name="Sawabe T."/>
            <person name="Sawabe T."/>
        </authorList>
    </citation>
    <scope>NUCLEOTIDE SEQUENCE [LARGE SCALE GENOMIC DNA]</scope>
    <source>
        <strain evidence="2">JCM 19294</strain>
    </source>
</reference>
<feature type="signal peptide" evidence="1">
    <location>
        <begin position="1"/>
        <end position="20"/>
    </location>
</feature>
<evidence type="ECO:0008006" key="4">
    <source>
        <dbReference type="Google" id="ProtNLM"/>
    </source>
</evidence>
<dbReference type="AlphaFoldDB" id="A0A090PXE0"/>
<evidence type="ECO:0000313" key="3">
    <source>
        <dbReference type="Proteomes" id="UP000029221"/>
    </source>
</evidence>
<keyword evidence="1" id="KW-0732">Signal</keyword>
<gene>
    <name evidence="2" type="ORF">JCM19294_2271</name>
</gene>
<organism evidence="2 3">
    <name type="scientific">Nonlabens tegetincola</name>
    <dbReference type="NCBI Taxonomy" id="323273"/>
    <lineage>
        <taxon>Bacteria</taxon>
        <taxon>Pseudomonadati</taxon>
        <taxon>Bacteroidota</taxon>
        <taxon>Flavobacteriia</taxon>
        <taxon>Flavobacteriales</taxon>
        <taxon>Flavobacteriaceae</taxon>
        <taxon>Nonlabens</taxon>
    </lineage>
</organism>
<name>A0A090PXE0_9FLAO</name>
<protein>
    <recommendedName>
        <fullName evidence="4">TraB/GumN family protein</fullName>
    </recommendedName>
</protein>
<dbReference type="eggNOG" id="ENOG5030VKM">
    <property type="taxonomic scope" value="Bacteria"/>
</dbReference>
<dbReference type="Proteomes" id="UP000029221">
    <property type="component" value="Unassembled WGS sequence"/>
</dbReference>
<proteinExistence type="predicted"/>
<accession>A0A090PXE0</accession>
<evidence type="ECO:0000313" key="2">
    <source>
        <dbReference type="EMBL" id="GAK95489.1"/>
    </source>
</evidence>
<keyword evidence="3" id="KW-1185">Reference proteome</keyword>
<sequence length="240" mass="27966">MGLQAICLLSFLFFFSCSKAILNSKATHAREIKVFQKGDREILYLGTTHIAKPSFFQEMKMQIDSLRDEGYVFFKEGVYFEQNTAAGLKDTLQRKFRQLMGLTIGDYTDKNNKTLPKFYSDGDYLMQTDSLLGLNKTDRLVDLSYNKMINLHEEKYGAIRLTKCDWQTDLYDKYECKDGNALKKSFYVVDIARTEHLFNELLKSENKKIAVVYGAGHFKWLYPDMLKAGFNYKNKRLSFK</sequence>
<comment type="caution">
    <text evidence="2">The sequence shown here is derived from an EMBL/GenBank/DDBJ whole genome shotgun (WGS) entry which is preliminary data.</text>
</comment>